<gene>
    <name evidence="5" type="ORF">GV789_19625</name>
    <name evidence="6" type="ORF">GV794_25485</name>
</gene>
<proteinExistence type="inferred from homology"/>
<dbReference type="SUPFAM" id="SSF55729">
    <property type="entry name" value="Acyl-CoA N-acyltransferases (Nat)"/>
    <property type="match status" value="1"/>
</dbReference>
<reference evidence="7 8" key="1">
    <citation type="submission" date="2020-01" db="EMBL/GenBank/DDBJ databases">
        <title>Genetics and antimicrobial susceptibilities of Nocardia species isolated from the soil; a comparison with species isolated from humans.</title>
        <authorList>
            <person name="Carrasco G."/>
            <person name="Monzon S."/>
            <person name="Sansegundo M."/>
            <person name="Garcia E."/>
            <person name="Garrido N."/>
            <person name="Medina M.J."/>
            <person name="Villalon P."/>
            <person name="Ramirez-Arocha A.C."/>
            <person name="Jimenez P."/>
            <person name="Cuesta I."/>
            <person name="Valdezate S."/>
        </authorList>
    </citation>
    <scope>NUCLEOTIDE SEQUENCE [LARGE SCALE GENOMIC DNA]</scope>
    <source>
        <strain evidence="5 7">CNM20110639</strain>
        <strain evidence="6 8">CNM20110649</strain>
    </source>
</reference>
<keyword evidence="2" id="KW-0012">Acyltransferase</keyword>
<accession>A0A6P1DAR2</accession>
<feature type="domain" description="N-acetyltransferase" evidence="4">
    <location>
        <begin position="12"/>
        <end position="176"/>
    </location>
</feature>
<evidence type="ECO:0000313" key="6">
    <source>
        <dbReference type="EMBL" id="NEW58967.1"/>
    </source>
</evidence>
<dbReference type="PANTHER" id="PTHR43792">
    <property type="entry name" value="GNAT FAMILY, PUTATIVE (AFU_ORTHOLOGUE AFUA_3G00765)-RELATED-RELATED"/>
    <property type="match status" value="1"/>
</dbReference>
<dbReference type="Gene3D" id="3.40.630.30">
    <property type="match status" value="1"/>
</dbReference>
<evidence type="ECO:0000256" key="3">
    <source>
        <dbReference type="ARBA" id="ARBA00038502"/>
    </source>
</evidence>
<dbReference type="Proteomes" id="UP000468928">
    <property type="component" value="Unassembled WGS sequence"/>
</dbReference>
<dbReference type="InterPro" id="IPR051531">
    <property type="entry name" value="N-acetyltransferase"/>
</dbReference>
<dbReference type="InterPro" id="IPR016181">
    <property type="entry name" value="Acyl_CoA_acyltransferase"/>
</dbReference>
<name>A0A6P1DAR2_9NOCA</name>
<dbReference type="PROSITE" id="PS51186">
    <property type="entry name" value="GNAT"/>
    <property type="match status" value="1"/>
</dbReference>
<dbReference type="Pfam" id="PF13302">
    <property type="entry name" value="Acetyltransf_3"/>
    <property type="match status" value="1"/>
</dbReference>
<dbReference type="AlphaFoldDB" id="A0A6P1DAR2"/>
<evidence type="ECO:0000256" key="1">
    <source>
        <dbReference type="ARBA" id="ARBA00022679"/>
    </source>
</evidence>
<evidence type="ECO:0000313" key="7">
    <source>
        <dbReference type="Proteomes" id="UP000468928"/>
    </source>
</evidence>
<sequence length="179" mass="18838">MVDALPRDRHGVRVRQLRHADAEAFARGAEDEDVKRYGHLPLPEYTPGIVREQIDGVIADGLADGSLAVLAIADAATDELLGSIVVFDVRGDRAEAGFWLAPWGRGRGAVPAAVSAVASAARDVGITMLEARTVPENAASCRALVKAGFVQVGEPKETATPSGQLLVALSFERPVTSTD</sequence>
<dbReference type="EMBL" id="JAAGUX010000071">
    <property type="protein sequence ID" value="NEW58967.1"/>
    <property type="molecule type" value="Genomic_DNA"/>
</dbReference>
<keyword evidence="8" id="KW-1185">Reference proteome</keyword>
<keyword evidence="1 5" id="KW-0808">Transferase</keyword>
<evidence type="ECO:0000259" key="4">
    <source>
        <dbReference type="PROSITE" id="PS51186"/>
    </source>
</evidence>
<evidence type="ECO:0000313" key="5">
    <source>
        <dbReference type="EMBL" id="NEW46641.1"/>
    </source>
</evidence>
<dbReference type="GO" id="GO:0016747">
    <property type="term" value="F:acyltransferase activity, transferring groups other than amino-acyl groups"/>
    <property type="evidence" value="ECO:0007669"/>
    <property type="project" value="InterPro"/>
</dbReference>
<dbReference type="InterPro" id="IPR000182">
    <property type="entry name" value="GNAT_dom"/>
</dbReference>
<evidence type="ECO:0000256" key="2">
    <source>
        <dbReference type="ARBA" id="ARBA00023315"/>
    </source>
</evidence>
<comment type="caution">
    <text evidence="5">The sequence shown here is derived from an EMBL/GenBank/DDBJ whole genome shotgun (WGS) entry which is preliminary data.</text>
</comment>
<protein>
    <submittedName>
        <fullName evidence="5">GNAT family N-acetyltransferase</fullName>
    </submittedName>
</protein>
<comment type="similarity">
    <text evidence="3">Belongs to the acetyltransferase family. RimJ subfamily.</text>
</comment>
<dbReference type="PANTHER" id="PTHR43792:SF8">
    <property type="entry name" value="[RIBOSOMAL PROTEIN US5]-ALANINE N-ACETYLTRANSFERASE"/>
    <property type="match status" value="1"/>
</dbReference>
<evidence type="ECO:0000313" key="8">
    <source>
        <dbReference type="Proteomes" id="UP000470876"/>
    </source>
</evidence>
<dbReference type="Proteomes" id="UP000470876">
    <property type="component" value="Unassembled WGS sequence"/>
</dbReference>
<dbReference type="EMBL" id="JAAGUZ010000056">
    <property type="protein sequence ID" value="NEW46641.1"/>
    <property type="molecule type" value="Genomic_DNA"/>
</dbReference>
<organism evidence="5 7">
    <name type="scientific">Nocardia cyriacigeorgica</name>
    <dbReference type="NCBI Taxonomy" id="135487"/>
    <lineage>
        <taxon>Bacteria</taxon>
        <taxon>Bacillati</taxon>
        <taxon>Actinomycetota</taxon>
        <taxon>Actinomycetes</taxon>
        <taxon>Mycobacteriales</taxon>
        <taxon>Nocardiaceae</taxon>
        <taxon>Nocardia</taxon>
    </lineage>
</organism>